<comment type="subcellular location">
    <subcellularLocation>
        <location evidence="2">Secreted</location>
    </subcellularLocation>
</comment>
<sequence length="186" mass="22240">SMTIFVQRSLLQICIILALYIKISHPVCLFQGIKVNYHNMNFLWKMSGYFSQQCLSETTDFRFPMEITNITQKNITIIIYEFLQHIFQLFSKNIPVDAWNQEIEKFQNGVHHQIEELETCLSEEQSKARNSFQTQILKSSTYSIKKYFQRITNFLKDKQYSHCSWEAVQMELRTCHIIFDSLMRKK</sequence>
<gene>
    <name evidence="10" type="primary">Ifnb1</name>
    <name evidence="10" type="ORF">CALVIR_R09628</name>
</gene>
<evidence type="ECO:0000256" key="4">
    <source>
        <dbReference type="ARBA" id="ARBA00022514"/>
    </source>
</evidence>
<comment type="similarity">
    <text evidence="3 9">Belongs to the alpha/beta interferon family.</text>
</comment>
<dbReference type="PANTHER" id="PTHR11691:SF73">
    <property type="entry name" value="INTERFERON BETA"/>
    <property type="match status" value="1"/>
</dbReference>
<comment type="function">
    <text evidence="1">Has antiviral activities.</text>
</comment>
<proteinExistence type="inferred from homology"/>
<comment type="caution">
    <text evidence="10">The sequence shown here is derived from an EMBL/GenBank/DDBJ whole genome shotgun (WGS) entry which is preliminary data.</text>
</comment>
<dbReference type="GO" id="GO:0051607">
    <property type="term" value="P:defense response to virus"/>
    <property type="evidence" value="ECO:0007669"/>
    <property type="project" value="UniProtKB-KW"/>
</dbReference>
<keyword evidence="4 9" id="KW-0202">Cytokine</keyword>
<evidence type="ECO:0000256" key="9">
    <source>
        <dbReference type="RuleBase" id="RU000436"/>
    </source>
</evidence>
<dbReference type="InterPro" id="IPR000471">
    <property type="entry name" value="Interferon_alpha/beta/delta"/>
</dbReference>
<dbReference type="PANTHER" id="PTHR11691">
    <property type="entry name" value="TYPE I INTERFERON"/>
    <property type="match status" value="1"/>
</dbReference>
<dbReference type="GO" id="GO:0005615">
    <property type="term" value="C:extracellular space"/>
    <property type="evidence" value="ECO:0007669"/>
    <property type="project" value="UniProtKB-KW"/>
</dbReference>
<dbReference type="AlphaFoldDB" id="A0A851CC39"/>
<keyword evidence="5" id="KW-0964">Secreted</keyword>
<reference evidence="10" key="1">
    <citation type="submission" date="2019-10" db="EMBL/GenBank/DDBJ databases">
        <title>Bird 10,000 Genomes (B10K) Project - Family phase.</title>
        <authorList>
            <person name="Zhang G."/>
        </authorList>
    </citation>
    <scope>NUCLEOTIDE SEQUENCE</scope>
    <source>
        <strain evidence="10">B10K-DU-002-55</strain>
        <tissue evidence="10">Muscle</tissue>
    </source>
</reference>
<feature type="non-terminal residue" evidence="10">
    <location>
        <position position="1"/>
    </location>
</feature>
<evidence type="ECO:0000256" key="6">
    <source>
        <dbReference type="ARBA" id="ARBA00022729"/>
    </source>
</evidence>
<dbReference type="PRINTS" id="PR00266">
    <property type="entry name" value="INTERFERONAB"/>
</dbReference>
<dbReference type="Gene3D" id="1.20.1250.10">
    <property type="match status" value="1"/>
</dbReference>
<evidence type="ECO:0000313" key="10">
    <source>
        <dbReference type="EMBL" id="NWI54701.1"/>
    </source>
</evidence>
<feature type="non-terminal residue" evidence="10">
    <location>
        <position position="186"/>
    </location>
</feature>
<evidence type="ECO:0000256" key="8">
    <source>
        <dbReference type="ARBA" id="ARBA00023157"/>
    </source>
</evidence>
<evidence type="ECO:0000256" key="1">
    <source>
        <dbReference type="ARBA" id="ARBA00002718"/>
    </source>
</evidence>
<dbReference type="Pfam" id="PF00143">
    <property type="entry name" value="Interferon"/>
    <property type="match status" value="1"/>
</dbReference>
<dbReference type="EMBL" id="WEIV01014920">
    <property type="protein sequence ID" value="NWI54701.1"/>
    <property type="molecule type" value="Genomic_DNA"/>
</dbReference>
<dbReference type="GO" id="GO:0005126">
    <property type="term" value="F:cytokine receptor binding"/>
    <property type="evidence" value="ECO:0007669"/>
    <property type="project" value="InterPro"/>
</dbReference>
<keyword evidence="11" id="KW-1185">Reference proteome</keyword>
<keyword evidence="6" id="KW-0732">Signal</keyword>
<organism evidence="10 11">
    <name type="scientific">Calyptomena viridis</name>
    <name type="common">Lesser green broadbill</name>
    <dbReference type="NCBI Taxonomy" id="135972"/>
    <lineage>
        <taxon>Eukaryota</taxon>
        <taxon>Metazoa</taxon>
        <taxon>Chordata</taxon>
        <taxon>Craniata</taxon>
        <taxon>Vertebrata</taxon>
        <taxon>Euteleostomi</taxon>
        <taxon>Archelosauria</taxon>
        <taxon>Archosauria</taxon>
        <taxon>Dinosauria</taxon>
        <taxon>Saurischia</taxon>
        <taxon>Theropoda</taxon>
        <taxon>Coelurosauria</taxon>
        <taxon>Aves</taxon>
        <taxon>Neognathae</taxon>
        <taxon>Neoaves</taxon>
        <taxon>Telluraves</taxon>
        <taxon>Australaves</taxon>
        <taxon>Passeriformes</taxon>
        <taxon>Eurylaimidae</taxon>
        <taxon>Calyptomena</taxon>
    </lineage>
</organism>
<dbReference type="GO" id="GO:0006955">
    <property type="term" value="P:immune response"/>
    <property type="evidence" value="ECO:0007669"/>
    <property type="project" value="UniProtKB-ARBA"/>
</dbReference>
<keyword evidence="8" id="KW-1015">Disulfide bond</keyword>
<protein>
    <submittedName>
        <fullName evidence="10">IFNB protein</fullName>
    </submittedName>
</protein>
<dbReference type="InterPro" id="IPR009079">
    <property type="entry name" value="4_helix_cytokine-like_core"/>
</dbReference>
<keyword evidence="7 9" id="KW-0051">Antiviral defense</keyword>
<name>A0A851CC39_CALVR</name>
<dbReference type="Proteomes" id="UP000642973">
    <property type="component" value="Unassembled WGS sequence"/>
</dbReference>
<dbReference type="SUPFAM" id="SSF47266">
    <property type="entry name" value="4-helical cytokines"/>
    <property type="match status" value="1"/>
</dbReference>
<evidence type="ECO:0000256" key="5">
    <source>
        <dbReference type="ARBA" id="ARBA00022525"/>
    </source>
</evidence>
<dbReference type="GO" id="GO:0005125">
    <property type="term" value="F:cytokine activity"/>
    <property type="evidence" value="ECO:0007669"/>
    <property type="project" value="UniProtKB-KW"/>
</dbReference>
<evidence type="ECO:0000256" key="7">
    <source>
        <dbReference type="ARBA" id="ARBA00023118"/>
    </source>
</evidence>
<accession>A0A851CC39</accession>
<evidence type="ECO:0000313" key="11">
    <source>
        <dbReference type="Proteomes" id="UP000642973"/>
    </source>
</evidence>
<dbReference type="SMART" id="SM00076">
    <property type="entry name" value="IFabd"/>
    <property type="match status" value="1"/>
</dbReference>
<evidence type="ECO:0000256" key="3">
    <source>
        <dbReference type="ARBA" id="ARBA00011033"/>
    </source>
</evidence>
<evidence type="ECO:0000256" key="2">
    <source>
        <dbReference type="ARBA" id="ARBA00004613"/>
    </source>
</evidence>